<dbReference type="Pfam" id="PF00561">
    <property type="entry name" value="Abhydrolase_1"/>
    <property type="match status" value="1"/>
</dbReference>
<evidence type="ECO:0000313" key="5">
    <source>
        <dbReference type="Proteomes" id="UP001431209"/>
    </source>
</evidence>
<dbReference type="InterPro" id="IPR050960">
    <property type="entry name" value="AB_hydrolase_4_sf"/>
</dbReference>
<dbReference type="PIRSF" id="PIRSF005211">
    <property type="entry name" value="Ab_hydro_YheT"/>
    <property type="match status" value="1"/>
</dbReference>
<sequence length="394" mass="44961">MILAVLCVVVTALVLYALVHYMFMYDDIKVICIDSTHNKALIKQTPILSIEKKYRYPMFVGWHPLLHVGYSSVLRSGKPQKHHREIITDKYTKFEEPITLDWIGGSIEQGKPLHHPTLIVIPGIAGSTHANYIQNFVEVSKKRFRVVVYNRPGCGDLKLTSARFFLNAHPLTIKCIVDHVDATLEHKSPLFAIGYSMGGQNVLRYLAEHTDTPLRGVVTVCQPFDSTKTCAKLIENPIYDRVLTKNLQEIVIKNKHLYEPLEVLKQNDNLNKVLSAKTLTEFDNYFTLPVHGFKDLVTDYYEGRNVTEDHLKAVKTPIIMIQADDDKVVVPEELAQYVFEHASRHNENLVVVRTKHGSHCAYEEMGPYLFAPNKVAWMDRLADQLLMTLSSLHQ</sequence>
<proteinExistence type="inferred from homology"/>
<dbReference type="PANTHER" id="PTHR10794">
    <property type="entry name" value="ABHYDROLASE DOMAIN-CONTAINING PROTEIN"/>
    <property type="match status" value="1"/>
</dbReference>
<organism evidence="4 5">
    <name type="scientific">Acrasis kona</name>
    <dbReference type="NCBI Taxonomy" id="1008807"/>
    <lineage>
        <taxon>Eukaryota</taxon>
        <taxon>Discoba</taxon>
        <taxon>Heterolobosea</taxon>
        <taxon>Tetramitia</taxon>
        <taxon>Eutetramitia</taxon>
        <taxon>Acrasidae</taxon>
        <taxon>Acrasis</taxon>
    </lineage>
</organism>
<evidence type="ECO:0000259" key="3">
    <source>
        <dbReference type="Pfam" id="PF00561"/>
    </source>
</evidence>
<feature type="active site" description="Charge relay system" evidence="2">
    <location>
        <position position="359"/>
    </location>
</feature>
<reference evidence="4 5" key="1">
    <citation type="submission" date="2024-03" db="EMBL/GenBank/DDBJ databases">
        <title>The Acrasis kona genome and developmental transcriptomes reveal deep origins of eukaryotic multicellular pathways.</title>
        <authorList>
            <person name="Sheikh S."/>
            <person name="Fu C.-J."/>
            <person name="Brown M.W."/>
            <person name="Baldauf S.L."/>
        </authorList>
    </citation>
    <scope>NUCLEOTIDE SEQUENCE [LARGE SCALE GENOMIC DNA]</scope>
    <source>
        <strain evidence="4 5">ATCC MYA-3509</strain>
    </source>
</reference>
<dbReference type="SUPFAM" id="SSF53474">
    <property type="entry name" value="alpha/beta-Hydrolases"/>
    <property type="match status" value="1"/>
</dbReference>
<dbReference type="InterPro" id="IPR029058">
    <property type="entry name" value="AB_hydrolase_fold"/>
</dbReference>
<dbReference type="Gene3D" id="3.40.50.1820">
    <property type="entry name" value="alpha/beta hydrolase"/>
    <property type="match status" value="1"/>
</dbReference>
<evidence type="ECO:0000313" key="4">
    <source>
        <dbReference type="EMBL" id="KAL0479861.1"/>
    </source>
</evidence>
<evidence type="ECO:0000256" key="2">
    <source>
        <dbReference type="PIRSR" id="PIRSR005211-1"/>
    </source>
</evidence>
<dbReference type="GO" id="GO:0051793">
    <property type="term" value="P:medium-chain fatty acid catabolic process"/>
    <property type="evidence" value="ECO:0007669"/>
    <property type="project" value="TreeGrafter"/>
</dbReference>
<dbReference type="Proteomes" id="UP001431209">
    <property type="component" value="Unassembled WGS sequence"/>
</dbReference>
<evidence type="ECO:0000256" key="1">
    <source>
        <dbReference type="ARBA" id="ARBA00010884"/>
    </source>
</evidence>
<name>A0AAW2YQZ2_9EUKA</name>
<feature type="active site" description="Charge relay system" evidence="2">
    <location>
        <position position="326"/>
    </location>
</feature>
<dbReference type="InterPro" id="IPR000073">
    <property type="entry name" value="AB_hydrolase_1"/>
</dbReference>
<dbReference type="GO" id="GO:0051792">
    <property type="term" value="P:medium-chain fatty acid biosynthetic process"/>
    <property type="evidence" value="ECO:0007669"/>
    <property type="project" value="TreeGrafter"/>
</dbReference>
<feature type="active site" description="Charge relay system" evidence="2">
    <location>
        <position position="196"/>
    </location>
</feature>
<dbReference type="InterPro" id="IPR012020">
    <property type="entry name" value="ABHD4"/>
</dbReference>
<comment type="similarity">
    <text evidence="1">Belongs to the AB hydrolase superfamily. AB hydrolase 4 family.</text>
</comment>
<comment type="caution">
    <text evidence="4">The sequence shown here is derived from an EMBL/GenBank/DDBJ whole genome shotgun (WGS) entry which is preliminary data.</text>
</comment>
<accession>A0AAW2YQZ2</accession>
<dbReference type="AlphaFoldDB" id="A0AAW2YQZ2"/>
<dbReference type="EMBL" id="JAOPGA020000605">
    <property type="protein sequence ID" value="KAL0479861.1"/>
    <property type="molecule type" value="Genomic_DNA"/>
</dbReference>
<protein>
    <recommendedName>
        <fullName evidence="3">AB hydrolase-1 domain-containing protein</fullName>
    </recommendedName>
</protein>
<dbReference type="PANTHER" id="PTHR10794:SF63">
    <property type="entry name" value="ALPHA_BETA HYDROLASE 1, ISOFORM A"/>
    <property type="match status" value="1"/>
</dbReference>
<keyword evidence="5" id="KW-1185">Reference proteome</keyword>
<feature type="domain" description="AB hydrolase-1" evidence="3">
    <location>
        <begin position="116"/>
        <end position="362"/>
    </location>
</feature>
<dbReference type="GO" id="GO:0047372">
    <property type="term" value="F:monoacylglycerol lipase activity"/>
    <property type="evidence" value="ECO:0007669"/>
    <property type="project" value="TreeGrafter"/>
</dbReference>
<dbReference type="GO" id="GO:0008126">
    <property type="term" value="F:acetylesterase activity"/>
    <property type="evidence" value="ECO:0007669"/>
    <property type="project" value="TreeGrafter"/>
</dbReference>
<gene>
    <name evidence="4" type="ORF">AKO1_007368</name>
</gene>